<proteinExistence type="inferred from homology"/>
<name>A0A1F6DKD0_9BACT</name>
<gene>
    <name evidence="5" type="ORF">A3C19_00715</name>
</gene>
<keyword evidence="2" id="KW-0645">Protease</keyword>
<evidence type="ECO:0008006" key="7">
    <source>
        <dbReference type="Google" id="ProtNLM"/>
    </source>
</evidence>
<evidence type="ECO:0000313" key="6">
    <source>
        <dbReference type="Proteomes" id="UP000178532"/>
    </source>
</evidence>
<reference evidence="5 6" key="1">
    <citation type="journal article" date="2016" name="Nat. Commun.">
        <title>Thousands of microbial genomes shed light on interconnected biogeochemical processes in an aquifer system.</title>
        <authorList>
            <person name="Anantharaman K."/>
            <person name="Brown C.T."/>
            <person name="Hug L.A."/>
            <person name="Sharon I."/>
            <person name="Castelle C.J."/>
            <person name="Probst A.J."/>
            <person name="Thomas B.C."/>
            <person name="Singh A."/>
            <person name="Wilkins M.J."/>
            <person name="Karaoz U."/>
            <person name="Brodie E.L."/>
            <person name="Williams K.H."/>
            <person name="Hubbard S.S."/>
            <person name="Banfield J.F."/>
        </authorList>
    </citation>
    <scope>NUCLEOTIDE SEQUENCE [LARGE SCALE GENOMIC DNA]</scope>
</reference>
<dbReference type="GO" id="GO:0006508">
    <property type="term" value="P:proteolysis"/>
    <property type="evidence" value="ECO:0007669"/>
    <property type="project" value="UniProtKB-KW"/>
</dbReference>
<dbReference type="SUPFAM" id="SSF52317">
    <property type="entry name" value="Class I glutamine amidotransferase-like"/>
    <property type="match status" value="1"/>
</dbReference>
<protein>
    <recommendedName>
        <fullName evidence="7">Peptidase E</fullName>
    </recommendedName>
</protein>
<dbReference type="Pfam" id="PF03575">
    <property type="entry name" value="Peptidase_S51"/>
    <property type="match status" value="1"/>
</dbReference>
<dbReference type="InterPro" id="IPR029062">
    <property type="entry name" value="Class_I_gatase-like"/>
</dbReference>
<dbReference type="PANTHER" id="PTHR20842">
    <property type="entry name" value="PROTEASE S51 ALPHA-ASPARTYL DIPEPTIDASE"/>
    <property type="match status" value="1"/>
</dbReference>
<organism evidence="5 6">
    <name type="scientific">Candidatus Kaiserbacteria bacterium RIFCSPHIGHO2_02_FULL_54_22</name>
    <dbReference type="NCBI Taxonomy" id="1798495"/>
    <lineage>
        <taxon>Bacteria</taxon>
        <taxon>Candidatus Kaiseribacteriota</taxon>
    </lineage>
</organism>
<keyword evidence="3" id="KW-0378">Hydrolase</keyword>
<dbReference type="InterPro" id="IPR005320">
    <property type="entry name" value="Peptidase_S51"/>
</dbReference>
<evidence type="ECO:0000256" key="4">
    <source>
        <dbReference type="ARBA" id="ARBA00022825"/>
    </source>
</evidence>
<dbReference type="Proteomes" id="UP000178532">
    <property type="component" value="Unassembled WGS sequence"/>
</dbReference>
<dbReference type="PANTHER" id="PTHR20842:SF0">
    <property type="entry name" value="ALPHA-ASPARTYL DIPEPTIDASE"/>
    <property type="match status" value="1"/>
</dbReference>
<comment type="similarity">
    <text evidence="1">Belongs to the peptidase S51 family.</text>
</comment>
<keyword evidence="4" id="KW-0720">Serine protease</keyword>
<evidence type="ECO:0000256" key="1">
    <source>
        <dbReference type="ARBA" id="ARBA00006534"/>
    </source>
</evidence>
<dbReference type="Gene3D" id="3.40.50.880">
    <property type="match status" value="1"/>
</dbReference>
<dbReference type="AlphaFoldDB" id="A0A1F6DKD0"/>
<evidence type="ECO:0000256" key="3">
    <source>
        <dbReference type="ARBA" id="ARBA00022801"/>
    </source>
</evidence>
<sequence>MKLLLTSEGWQKNAKIGKEFLKLIDKKSSEIRIFLVLTPTKYFKRNKYVRRLFGQFQGVNVPKKNISFFQLNRRIRKTDLKDIDVVFVMGGNTFEYLKRLRKTGLDKAIKNFVKRGGVYVGLSAGSYVICPTIEAASWKHADVNTTGLKNLKGLNLVPFLLTAHFKQELRPLIKKAAEKTKYEVIALTDRQAILVKGTQRKIIGNGRRNIFNSL</sequence>
<dbReference type="EMBL" id="MFLI01000017">
    <property type="protein sequence ID" value="OGG61760.1"/>
    <property type="molecule type" value="Genomic_DNA"/>
</dbReference>
<accession>A0A1F6DKD0</accession>
<evidence type="ECO:0000256" key="2">
    <source>
        <dbReference type="ARBA" id="ARBA00022670"/>
    </source>
</evidence>
<dbReference type="GO" id="GO:0008236">
    <property type="term" value="F:serine-type peptidase activity"/>
    <property type="evidence" value="ECO:0007669"/>
    <property type="project" value="UniProtKB-KW"/>
</dbReference>
<evidence type="ECO:0000313" key="5">
    <source>
        <dbReference type="EMBL" id="OGG61760.1"/>
    </source>
</evidence>
<comment type="caution">
    <text evidence="5">The sequence shown here is derived from an EMBL/GenBank/DDBJ whole genome shotgun (WGS) entry which is preliminary data.</text>
</comment>